<dbReference type="AlphaFoldDB" id="A0A0K0JZZ3"/>
<organism evidence="1">
    <name type="scientific">Brugia malayi</name>
    <name type="common">Filarial nematode worm</name>
    <dbReference type="NCBI Taxonomy" id="6279"/>
    <lineage>
        <taxon>Eukaryota</taxon>
        <taxon>Metazoa</taxon>
        <taxon>Ecdysozoa</taxon>
        <taxon>Nematoda</taxon>
        <taxon>Chromadorea</taxon>
        <taxon>Rhabditida</taxon>
        <taxon>Spirurina</taxon>
        <taxon>Spiruromorpha</taxon>
        <taxon>Filarioidea</taxon>
        <taxon>Onchocercidae</taxon>
        <taxon>Brugia</taxon>
    </lineage>
</organism>
<dbReference type="WBParaSite" id="Bm9637.1">
    <property type="protein sequence ID" value="Bm9637.1"/>
    <property type="gene ID" value="WBGene00229898"/>
</dbReference>
<dbReference type="Proteomes" id="UP000006672">
    <property type="component" value="Unassembled WGS sequence"/>
</dbReference>
<dbReference type="WormBase" id="Bm9637">
    <property type="protein sequence ID" value="BM19250"/>
    <property type="gene ID" value="WBGene00229898"/>
</dbReference>
<dbReference type="EMBL" id="CAAKNF010000196">
    <property type="protein sequence ID" value="VIO86971.1"/>
    <property type="molecule type" value="Genomic_DNA"/>
</dbReference>
<evidence type="ECO:0000313" key="1">
    <source>
        <dbReference type="EMBL" id="CRZ23979.1"/>
    </source>
</evidence>
<protein>
    <submittedName>
        <fullName evidence="1 4">Bm9637</fullName>
    </submittedName>
</protein>
<keyword evidence="3" id="KW-1185">Reference proteome</keyword>
<reference evidence="4" key="4">
    <citation type="submission" date="2022-04" db="UniProtKB">
        <authorList>
            <consortium name="WormBaseParasite"/>
        </authorList>
    </citation>
    <scope>IDENTIFICATION</scope>
</reference>
<accession>A0A4E9ET29</accession>
<evidence type="ECO:0000313" key="2">
    <source>
        <dbReference type="EMBL" id="VIO86971.1"/>
    </source>
</evidence>
<proteinExistence type="predicted"/>
<dbReference type="OrthoDB" id="5821886at2759"/>
<gene>
    <name evidence="4" type="primary">Bm1_38265</name>
    <name evidence="1 5" type="ORF">Bm9637</name>
    <name evidence="2" type="ORF">BM_BM9637</name>
    <name evidence="1" type="ORF">BM_Bm9637</name>
</gene>
<dbReference type="EMBL" id="LN856931">
    <property type="protein sequence ID" value="CRZ23979.1"/>
    <property type="molecule type" value="Genomic_DNA"/>
</dbReference>
<name>A0A0K0JZZ3_BRUMA</name>
<reference evidence="1" key="2">
    <citation type="submission" date="2012-12" db="EMBL/GenBank/DDBJ databases">
        <authorList>
            <person name="Gao Y.W."/>
            <person name="Fan S.T."/>
            <person name="Sun H.T."/>
            <person name="Wang Z."/>
            <person name="Gao X.L."/>
            <person name="Li Y.G."/>
            <person name="Wang T.C."/>
            <person name="Zhang K."/>
            <person name="Xu W.W."/>
            <person name="Yu Z.J."/>
            <person name="Xia X.Z."/>
        </authorList>
    </citation>
    <scope>NUCLEOTIDE SEQUENCE</scope>
    <source>
        <strain evidence="1">FR3</strain>
    </source>
</reference>
<sequence>MLRRGCNDRISSEKLCGMRITVYTSFHLSNECPIFGMFGYGIETIQRSNITMPARCTFLLLTAFTLVTSNVLERRIIAPCPTGSRPMFRPDGQPRKCLPHQNSLCVNALPDQPDAATVCCWHNQVDYFCCLDVTPLDCPDYHNVTVVVHNAYPQNPFALRSFHFREGIEDEIVAMTQELIHDNKVRKENGVLIRRNIA</sequence>
<evidence type="ECO:0000313" key="5">
    <source>
        <dbReference type="WormBase" id="Bm9637"/>
    </source>
</evidence>
<reference evidence="1 3" key="1">
    <citation type="journal article" date="2007" name="Science">
        <title>Draft genome of the filarial nematode parasite Brugia malayi.</title>
        <authorList>
            <person name="Ghedin E."/>
            <person name="Wang S."/>
            <person name="Spiro D."/>
            <person name="Caler E."/>
            <person name="Zhao Q."/>
            <person name="Crabtree J."/>
            <person name="Allen J.E."/>
            <person name="Delcher A.L."/>
            <person name="Guiliano D.B."/>
            <person name="Miranda-Saavedra D."/>
            <person name="Angiuoli S.V."/>
            <person name="Creasy T."/>
            <person name="Amedeo P."/>
            <person name="Haas B."/>
            <person name="El-Sayed N.M."/>
            <person name="Wortman J.R."/>
            <person name="Feldblyum T."/>
            <person name="Tallon L."/>
            <person name="Schatz M."/>
            <person name="Shumway M."/>
            <person name="Koo H."/>
            <person name="Salzberg S.L."/>
            <person name="Schobel S."/>
            <person name="Pertea M."/>
            <person name="Pop M."/>
            <person name="White O."/>
            <person name="Barton G.J."/>
            <person name="Carlow C.K."/>
            <person name="Crawford M.J."/>
            <person name="Daub J."/>
            <person name="Dimmic M.W."/>
            <person name="Estes C.F."/>
            <person name="Foster J.M."/>
            <person name="Ganatra M."/>
            <person name="Gregory W.F."/>
            <person name="Johnson N.M."/>
            <person name="Jin J."/>
            <person name="Komuniecki R."/>
            <person name="Korf I."/>
            <person name="Kumar S."/>
            <person name="Laney S."/>
            <person name="Li B.W."/>
            <person name="Li W."/>
            <person name="Lindblom T.H."/>
            <person name="Lustigman S."/>
            <person name="Ma D."/>
            <person name="Maina C.V."/>
            <person name="Martin D.M."/>
            <person name="McCarter J.P."/>
            <person name="McReynolds L."/>
            <person name="Mitreva M."/>
            <person name="Nutman T.B."/>
            <person name="Parkinson J."/>
            <person name="Peregrin-Alvarez J.M."/>
            <person name="Poole C."/>
            <person name="Ren Q."/>
            <person name="Saunders L."/>
            <person name="Sluder A.E."/>
            <person name="Smith K."/>
            <person name="Stanke M."/>
            <person name="Unnasch T.R."/>
            <person name="Ware J."/>
            <person name="Wei A.D."/>
            <person name="Weil G."/>
            <person name="Williams D.J."/>
            <person name="Zhang Y."/>
            <person name="Williams S.A."/>
            <person name="Fraser-Liggett C."/>
            <person name="Slatko B."/>
            <person name="Blaxter M.L."/>
            <person name="Scott A.L."/>
        </authorList>
    </citation>
    <scope>NUCLEOTIDE SEQUENCE</scope>
    <source>
        <strain evidence="1 3">FR3</strain>
    </source>
</reference>
<accession>A0A0K0JZZ3</accession>
<accession>A0A0H5S5U3</accession>
<evidence type="ECO:0000313" key="4">
    <source>
        <dbReference type="WBParaSite" id="Bm9637.1"/>
    </source>
</evidence>
<reference evidence="2" key="3">
    <citation type="submission" date="2019-04" db="EMBL/GenBank/DDBJ databases">
        <authorList>
            <person name="Howe K."/>
            <person name="Paulini M."/>
            <person name="Williams G."/>
        </authorList>
    </citation>
    <scope>NUCLEOTIDE SEQUENCE [LARGE SCALE GENOMIC DNA]</scope>
    <source>
        <strain evidence="2">FR3</strain>
    </source>
</reference>
<evidence type="ECO:0000313" key="3">
    <source>
        <dbReference type="Proteomes" id="UP000006672"/>
    </source>
</evidence>